<dbReference type="AlphaFoldDB" id="A0A540WJX0"/>
<dbReference type="Pfam" id="PF08843">
    <property type="entry name" value="AbiEii"/>
    <property type="match status" value="1"/>
</dbReference>
<gene>
    <name evidence="2" type="ORF">FJV41_46230</name>
</gene>
<feature type="region of interest" description="Disordered" evidence="1">
    <location>
        <begin position="1"/>
        <end position="76"/>
    </location>
</feature>
<reference evidence="2 3" key="1">
    <citation type="submission" date="2019-06" db="EMBL/GenBank/DDBJ databases">
        <authorList>
            <person name="Livingstone P."/>
            <person name="Whitworth D."/>
        </authorList>
    </citation>
    <scope>NUCLEOTIDE SEQUENCE [LARGE SCALE GENOMIC DNA]</scope>
    <source>
        <strain evidence="2 3">AM401</strain>
    </source>
</reference>
<comment type="caution">
    <text evidence="2">The sequence shown here is derived from an EMBL/GenBank/DDBJ whole genome shotgun (WGS) entry which is preliminary data.</text>
</comment>
<dbReference type="InterPro" id="IPR014942">
    <property type="entry name" value="AbiEii"/>
</dbReference>
<evidence type="ECO:0000313" key="3">
    <source>
        <dbReference type="Proteomes" id="UP000315369"/>
    </source>
</evidence>
<accession>A0A540WJX0</accession>
<keyword evidence="3" id="KW-1185">Reference proteome</keyword>
<name>A0A540WJX0_9BACT</name>
<organism evidence="2 3">
    <name type="scientific">Myxococcus llanfairpwllgwyngyllgogerychwyrndrobwllllantysiliogogogochensis</name>
    <dbReference type="NCBI Taxonomy" id="2590453"/>
    <lineage>
        <taxon>Bacteria</taxon>
        <taxon>Pseudomonadati</taxon>
        <taxon>Myxococcota</taxon>
        <taxon>Myxococcia</taxon>
        <taxon>Myxococcales</taxon>
        <taxon>Cystobacterineae</taxon>
        <taxon>Myxococcaceae</taxon>
        <taxon>Myxococcus</taxon>
    </lineage>
</organism>
<keyword evidence="2" id="KW-0808">Transferase</keyword>
<protein>
    <submittedName>
        <fullName evidence="2">Nucleotidyl transferase AbiEii/AbiGii toxin family protein</fullName>
    </submittedName>
</protein>
<dbReference type="EMBL" id="VIFM01000388">
    <property type="protein sequence ID" value="TQF09127.1"/>
    <property type="molecule type" value="Genomic_DNA"/>
</dbReference>
<dbReference type="Proteomes" id="UP000315369">
    <property type="component" value="Unassembled WGS sequence"/>
</dbReference>
<evidence type="ECO:0000256" key="1">
    <source>
        <dbReference type="SAM" id="MobiDB-lite"/>
    </source>
</evidence>
<feature type="compositionally biased region" description="Basic residues" evidence="1">
    <location>
        <begin position="17"/>
        <end position="28"/>
    </location>
</feature>
<feature type="compositionally biased region" description="Basic residues" evidence="1">
    <location>
        <begin position="40"/>
        <end position="49"/>
    </location>
</feature>
<dbReference type="GO" id="GO:0016740">
    <property type="term" value="F:transferase activity"/>
    <property type="evidence" value="ECO:0007669"/>
    <property type="project" value="UniProtKB-KW"/>
</dbReference>
<evidence type="ECO:0000313" key="2">
    <source>
        <dbReference type="EMBL" id="TQF09127.1"/>
    </source>
</evidence>
<dbReference type="OrthoDB" id="9808443at2"/>
<sequence>MHAARRPPVTQRTQASRGRRQRALRHAPRPPPGQSERRRTLQRTPRRPLRAGPDADAATAGVHRLRLQPRARPGLAGDRAVSAHTLPLRAGIAVLRRLARSPDAPELVLRGGLMMRRWSGPVPRPVEDLDFLAGFPFDTRESVDRLERLLRDDTGDGFTFGALRSEVIWEETEFPGVRVHVETQLPGVQSPFELRIDLGFGDPMEPPPEWIDYESSDAVSAHVLACRAETLFAWKVHGLFERGKGRFRPKDLFDVYLLTRYAPLDAALLPPALRLAFDARGDSLALMERLVDNDFGRSPWSLEKWARYRASEPEGRPEQLADVVTAVAQALRPVWEVARALPPSRPEVARRVSTTR</sequence>
<proteinExistence type="predicted"/>